<feature type="region of interest" description="Disordered" evidence="1">
    <location>
        <begin position="93"/>
        <end position="139"/>
    </location>
</feature>
<evidence type="ECO:0000313" key="3">
    <source>
        <dbReference type="Proteomes" id="UP000649617"/>
    </source>
</evidence>
<gene>
    <name evidence="2" type="ORF">SPIL2461_LOCUS14385</name>
</gene>
<evidence type="ECO:0000313" key="2">
    <source>
        <dbReference type="EMBL" id="CAE7543340.1"/>
    </source>
</evidence>
<sequence length="139" mass="15279">MTMVGNKIEASDKMATQLVMPYNPDPGPTADQLHAELRTIFKKLESQHGKLALLVSSMEMGCAELVAKESKHKLLVCNGNQRHLLKHINSARKKINKDKESEAANVEAPPNKKRKSKKPGVSSAEASTPNRRARRKAAA</sequence>
<comment type="caution">
    <text evidence="2">The sequence shown here is derived from an EMBL/GenBank/DDBJ whole genome shotgun (WGS) entry which is preliminary data.</text>
</comment>
<reference evidence="2" key="1">
    <citation type="submission" date="2021-02" db="EMBL/GenBank/DDBJ databases">
        <authorList>
            <person name="Dougan E. K."/>
            <person name="Rhodes N."/>
            <person name="Thang M."/>
            <person name="Chan C."/>
        </authorList>
    </citation>
    <scope>NUCLEOTIDE SEQUENCE</scope>
</reference>
<accession>A0A812TYD6</accession>
<protein>
    <submittedName>
        <fullName evidence="2">Uncharacterized protein</fullName>
    </submittedName>
</protein>
<keyword evidence="3" id="KW-1185">Reference proteome</keyword>
<dbReference type="AlphaFoldDB" id="A0A812TYD6"/>
<name>A0A812TYD6_SYMPI</name>
<organism evidence="2 3">
    <name type="scientific">Symbiodinium pilosum</name>
    <name type="common">Dinoflagellate</name>
    <dbReference type="NCBI Taxonomy" id="2952"/>
    <lineage>
        <taxon>Eukaryota</taxon>
        <taxon>Sar</taxon>
        <taxon>Alveolata</taxon>
        <taxon>Dinophyceae</taxon>
        <taxon>Suessiales</taxon>
        <taxon>Symbiodiniaceae</taxon>
        <taxon>Symbiodinium</taxon>
    </lineage>
</organism>
<evidence type="ECO:0000256" key="1">
    <source>
        <dbReference type="SAM" id="MobiDB-lite"/>
    </source>
</evidence>
<dbReference type="Proteomes" id="UP000649617">
    <property type="component" value="Unassembled WGS sequence"/>
</dbReference>
<dbReference type="EMBL" id="CAJNIZ010033235">
    <property type="protein sequence ID" value="CAE7543340.1"/>
    <property type="molecule type" value="Genomic_DNA"/>
</dbReference>
<proteinExistence type="predicted"/>